<sequence>MFRDRKPESDQSKFVWSEAGARAEAARPKPEAEDAPPAPAGSWPARHGRALVAAAVIVPLAGGGAGLTAYYSGQHGSAMTVSEAAQESLSPRTAVSVLSASPSADPSLSPSPSKSPSPSPSPSRTTAEPVPPASTVTVVKTVAATHAAAAKTTSSPLIGSWPLNHSAADLTGGHNGTAYNVSWDGGTGVFTGASDSFVATSGPVVDTGPGKSFTVSASVYLVAFPSAPHYADTAVSQDAGTDSGFYLQYFQPGNCWAFSRVATDTTNPTEADRATSSSTPQLNTWTHLVGVYDGSTGKMSLYVNGTLEGTATDSTPFASNGSLAIGRAFYDGGDTDGFDGLITEVKVYDVALNASQVAALS</sequence>
<dbReference type="Pfam" id="PF13385">
    <property type="entry name" value="Laminin_G_3"/>
    <property type="match status" value="1"/>
</dbReference>
<feature type="compositionally biased region" description="Low complexity" evidence="3">
    <location>
        <begin position="122"/>
        <end position="133"/>
    </location>
</feature>
<comment type="caution">
    <text evidence="6">The sequence shown here is derived from an EMBL/GenBank/DDBJ whole genome shotgun (WGS) entry which is preliminary data.</text>
</comment>
<evidence type="ECO:0000256" key="2">
    <source>
        <dbReference type="ARBA" id="ARBA00023157"/>
    </source>
</evidence>
<feature type="transmembrane region" description="Helical" evidence="4">
    <location>
        <begin position="50"/>
        <end position="71"/>
    </location>
</feature>
<feature type="region of interest" description="Disordered" evidence="3">
    <location>
        <begin position="92"/>
        <end position="133"/>
    </location>
</feature>
<keyword evidence="2" id="KW-1015">Disulfide bond</keyword>
<evidence type="ECO:0000256" key="3">
    <source>
        <dbReference type="SAM" id="MobiDB-lite"/>
    </source>
</evidence>
<proteinExistence type="predicted"/>
<evidence type="ECO:0000259" key="5">
    <source>
        <dbReference type="SMART" id="SM00560"/>
    </source>
</evidence>
<name>A0A941IIB1_9ACTN</name>
<dbReference type="Gene3D" id="2.60.120.200">
    <property type="match status" value="1"/>
</dbReference>
<reference evidence="6" key="1">
    <citation type="submission" date="2021-04" db="EMBL/GenBank/DDBJ databases">
        <title>Genome based classification of Actinospica acidithermotolerans sp. nov., an actinobacterium isolated from an Indonesian hot spring.</title>
        <authorList>
            <person name="Kusuma A.B."/>
            <person name="Putra K.E."/>
            <person name="Nafisah S."/>
            <person name="Loh J."/>
            <person name="Nouioui I."/>
            <person name="Goodfellow M."/>
        </authorList>
    </citation>
    <scope>NUCLEOTIDE SEQUENCE</scope>
    <source>
        <strain evidence="6">MGRD01-02</strain>
    </source>
</reference>
<keyword evidence="4" id="KW-0472">Membrane</keyword>
<gene>
    <name evidence="6" type="ORF">KDK95_09825</name>
</gene>
<keyword evidence="1" id="KW-0732">Signal</keyword>
<evidence type="ECO:0000256" key="1">
    <source>
        <dbReference type="ARBA" id="ARBA00022729"/>
    </source>
</evidence>
<dbReference type="InterPro" id="IPR006558">
    <property type="entry name" value="LamG-like"/>
</dbReference>
<evidence type="ECO:0000256" key="4">
    <source>
        <dbReference type="SAM" id="Phobius"/>
    </source>
</evidence>
<feature type="compositionally biased region" description="Basic and acidic residues" evidence="3">
    <location>
        <begin position="1"/>
        <end position="11"/>
    </location>
</feature>
<dbReference type="EMBL" id="JAGSOH010000019">
    <property type="protein sequence ID" value="MBR7826602.1"/>
    <property type="molecule type" value="Genomic_DNA"/>
</dbReference>
<keyword evidence="4" id="KW-1133">Transmembrane helix</keyword>
<evidence type="ECO:0000313" key="7">
    <source>
        <dbReference type="Proteomes" id="UP000676325"/>
    </source>
</evidence>
<dbReference type="SMART" id="SM00560">
    <property type="entry name" value="LamGL"/>
    <property type="match status" value="1"/>
</dbReference>
<keyword evidence="7" id="KW-1185">Reference proteome</keyword>
<dbReference type="AlphaFoldDB" id="A0A941IIB1"/>
<dbReference type="RefSeq" id="WP_212517750.1">
    <property type="nucleotide sequence ID" value="NZ_JAGSOH010000019.1"/>
</dbReference>
<dbReference type="Proteomes" id="UP000676325">
    <property type="component" value="Unassembled WGS sequence"/>
</dbReference>
<feature type="domain" description="LamG-like jellyroll fold" evidence="5">
    <location>
        <begin position="211"/>
        <end position="355"/>
    </location>
</feature>
<dbReference type="PANTHER" id="PTHR47635">
    <property type="entry name" value="CUB DOMAIN-CONTAINING PROTEIN"/>
    <property type="match status" value="1"/>
</dbReference>
<feature type="compositionally biased region" description="Low complexity" evidence="3">
    <location>
        <begin position="95"/>
        <end position="112"/>
    </location>
</feature>
<dbReference type="InterPro" id="IPR013320">
    <property type="entry name" value="ConA-like_dom_sf"/>
</dbReference>
<protein>
    <submittedName>
        <fullName evidence="6">LamG domain-containing protein</fullName>
    </submittedName>
</protein>
<dbReference type="SUPFAM" id="SSF49899">
    <property type="entry name" value="Concanavalin A-like lectins/glucanases"/>
    <property type="match status" value="1"/>
</dbReference>
<dbReference type="PANTHER" id="PTHR47635:SF2">
    <property type="entry name" value="LAMG-LIKE JELLYROLL FOLD DOMAIN-CONTAINING PROTEIN"/>
    <property type="match status" value="1"/>
</dbReference>
<evidence type="ECO:0000313" key="6">
    <source>
        <dbReference type="EMBL" id="MBR7826602.1"/>
    </source>
</evidence>
<keyword evidence="4" id="KW-0812">Transmembrane</keyword>
<feature type="region of interest" description="Disordered" evidence="3">
    <location>
        <begin position="1"/>
        <end position="44"/>
    </location>
</feature>
<organism evidence="6 7">
    <name type="scientific">Actinospica acidithermotolerans</name>
    <dbReference type="NCBI Taxonomy" id="2828514"/>
    <lineage>
        <taxon>Bacteria</taxon>
        <taxon>Bacillati</taxon>
        <taxon>Actinomycetota</taxon>
        <taxon>Actinomycetes</taxon>
        <taxon>Catenulisporales</taxon>
        <taxon>Actinospicaceae</taxon>
        <taxon>Actinospica</taxon>
    </lineage>
</organism>
<accession>A0A941IIB1</accession>